<dbReference type="InterPro" id="IPR016181">
    <property type="entry name" value="Acyl_CoA_acyltransferase"/>
</dbReference>
<keyword evidence="3" id="KW-1185">Reference proteome</keyword>
<feature type="domain" description="N-acetyltransferase" evidence="1">
    <location>
        <begin position="1"/>
        <end position="135"/>
    </location>
</feature>
<dbReference type="Gene3D" id="3.40.630.30">
    <property type="match status" value="1"/>
</dbReference>
<dbReference type="Pfam" id="PF13508">
    <property type="entry name" value="Acetyltransf_7"/>
    <property type="match status" value="1"/>
</dbReference>
<comment type="caution">
    <text evidence="2">The sequence shown here is derived from an EMBL/GenBank/DDBJ whole genome shotgun (WGS) entry which is preliminary data.</text>
</comment>
<dbReference type="SUPFAM" id="SSF55729">
    <property type="entry name" value="Acyl-CoA N-acyltransferases (Nat)"/>
    <property type="match status" value="1"/>
</dbReference>
<reference evidence="3" key="1">
    <citation type="journal article" date="2019" name="Int. J. Syst. Evol. Microbiol.">
        <title>The Global Catalogue of Microorganisms (GCM) 10K type strain sequencing project: providing services to taxonomists for standard genome sequencing and annotation.</title>
        <authorList>
            <consortium name="The Broad Institute Genomics Platform"/>
            <consortium name="The Broad Institute Genome Sequencing Center for Infectious Disease"/>
            <person name="Wu L."/>
            <person name="Ma J."/>
        </authorList>
    </citation>
    <scope>NUCLEOTIDE SEQUENCE [LARGE SCALE GENOMIC DNA]</scope>
    <source>
        <strain evidence="3">JCM 15442</strain>
    </source>
</reference>
<dbReference type="InterPro" id="IPR000182">
    <property type="entry name" value="GNAT_dom"/>
</dbReference>
<proteinExistence type="predicted"/>
<name>A0ABQ2GA56_9DEIO</name>
<evidence type="ECO:0000313" key="2">
    <source>
        <dbReference type="EMBL" id="GGL81364.1"/>
    </source>
</evidence>
<sequence>MLSPAPELTPEIAALLRRAMFPDPVRIALALEAYRTHSDRRIFVWDVDGRPVCAAGVQLAGREAQVLHIGTRPEQAGRGHGRNLLHAVAAQLGLTRLTAETDDDAVGFYRRSGFEVAEVAGRGGQRRYLCTLNLGETGNPGG</sequence>
<evidence type="ECO:0000313" key="3">
    <source>
        <dbReference type="Proteomes" id="UP000639973"/>
    </source>
</evidence>
<dbReference type="PROSITE" id="PS51186">
    <property type="entry name" value="GNAT"/>
    <property type="match status" value="1"/>
</dbReference>
<evidence type="ECO:0000259" key="1">
    <source>
        <dbReference type="PROSITE" id="PS51186"/>
    </source>
</evidence>
<accession>A0ABQ2GA56</accession>
<gene>
    <name evidence="2" type="ORF">GCM10010840_18930</name>
</gene>
<protein>
    <recommendedName>
        <fullName evidence="1">N-acetyltransferase domain-containing protein</fullName>
    </recommendedName>
</protein>
<organism evidence="2 3">
    <name type="scientific">Deinococcus aerolatus</name>
    <dbReference type="NCBI Taxonomy" id="522487"/>
    <lineage>
        <taxon>Bacteria</taxon>
        <taxon>Thermotogati</taxon>
        <taxon>Deinococcota</taxon>
        <taxon>Deinococci</taxon>
        <taxon>Deinococcales</taxon>
        <taxon>Deinococcaceae</taxon>
        <taxon>Deinococcus</taxon>
    </lineage>
</organism>
<dbReference type="CDD" id="cd04301">
    <property type="entry name" value="NAT_SF"/>
    <property type="match status" value="1"/>
</dbReference>
<dbReference type="EMBL" id="BMOL01000007">
    <property type="protein sequence ID" value="GGL81364.1"/>
    <property type="molecule type" value="Genomic_DNA"/>
</dbReference>
<dbReference type="Proteomes" id="UP000639973">
    <property type="component" value="Unassembled WGS sequence"/>
</dbReference>